<reference evidence="1 2" key="1">
    <citation type="submission" date="2020-06" db="EMBL/GenBank/DDBJ databases">
        <title>Transcriptomic and genomic resources for Thalictrum thalictroides and T. hernandezii: Facilitating candidate gene discovery in an emerging model plant lineage.</title>
        <authorList>
            <person name="Arias T."/>
            <person name="Riano-Pachon D.M."/>
            <person name="Di Stilio V.S."/>
        </authorList>
    </citation>
    <scope>NUCLEOTIDE SEQUENCE [LARGE SCALE GENOMIC DNA]</scope>
    <source>
        <strain evidence="2">cv. WT478/WT964</strain>
        <tissue evidence="1">Leaves</tissue>
    </source>
</reference>
<comment type="caution">
    <text evidence="1">The sequence shown here is derived from an EMBL/GenBank/DDBJ whole genome shotgun (WGS) entry which is preliminary data.</text>
</comment>
<proteinExistence type="predicted"/>
<sequence length="75" mass="8836">MRLGIVFKNGKHNRFVFFWFWQSSWQFIWASNGISLGEIVQFVMSNELGFDLLHRKFLRGQCTKAVDGTGSTLYW</sequence>
<protein>
    <submittedName>
        <fullName evidence="1">Uncharacterized protein</fullName>
    </submittedName>
</protein>
<dbReference type="EMBL" id="JABWDY010006303">
    <property type="protein sequence ID" value="KAF5203772.1"/>
    <property type="molecule type" value="Genomic_DNA"/>
</dbReference>
<dbReference type="AlphaFoldDB" id="A0A7J6X5W7"/>
<accession>A0A7J6X5W7</accession>
<gene>
    <name evidence="1" type="ORF">FRX31_006640</name>
</gene>
<evidence type="ECO:0000313" key="2">
    <source>
        <dbReference type="Proteomes" id="UP000554482"/>
    </source>
</evidence>
<organism evidence="1 2">
    <name type="scientific">Thalictrum thalictroides</name>
    <name type="common">Rue-anemone</name>
    <name type="synonym">Anemone thalictroides</name>
    <dbReference type="NCBI Taxonomy" id="46969"/>
    <lineage>
        <taxon>Eukaryota</taxon>
        <taxon>Viridiplantae</taxon>
        <taxon>Streptophyta</taxon>
        <taxon>Embryophyta</taxon>
        <taxon>Tracheophyta</taxon>
        <taxon>Spermatophyta</taxon>
        <taxon>Magnoliopsida</taxon>
        <taxon>Ranunculales</taxon>
        <taxon>Ranunculaceae</taxon>
        <taxon>Thalictroideae</taxon>
        <taxon>Thalictrum</taxon>
    </lineage>
</organism>
<evidence type="ECO:0000313" key="1">
    <source>
        <dbReference type="EMBL" id="KAF5203772.1"/>
    </source>
</evidence>
<name>A0A7J6X5W7_THATH</name>
<dbReference type="Proteomes" id="UP000554482">
    <property type="component" value="Unassembled WGS sequence"/>
</dbReference>
<keyword evidence="2" id="KW-1185">Reference proteome</keyword>